<dbReference type="Gramene" id="Zm00001eb282700_T001">
    <property type="protein sequence ID" value="Zm00001eb282700_P001"/>
    <property type="gene ID" value="Zm00001eb282700"/>
</dbReference>
<sequence>MVERRAKKRMVFVMNKLMWLVCLFISVAFIALTYVVVGHDDWWLAWCTMGIGAAIMLTTLGSMCYCIVAHRLEEKNTRKIRRASASQSRGSWSRSVDSDKEILNSEYKTKMLLHGIRLGMQRLRHHISLLQPKD</sequence>
<name>A0A804MKX2_MAIZE</name>
<feature type="transmembrane region" description="Helical" evidence="3">
    <location>
        <begin position="43"/>
        <end position="68"/>
    </location>
</feature>
<evidence type="ECO:0000313" key="4">
    <source>
        <dbReference type="EnsemblPlants" id="Zm00001eb094270_P001"/>
    </source>
</evidence>
<evidence type="ECO:0000256" key="2">
    <source>
        <dbReference type="ARBA" id="ARBA00023043"/>
    </source>
</evidence>
<protein>
    <submittedName>
        <fullName evidence="4">Uncharacterized protein</fullName>
    </submittedName>
</protein>
<dbReference type="Proteomes" id="UP000007305">
    <property type="component" value="Chromosome 2"/>
</dbReference>
<organism evidence="4 5">
    <name type="scientific">Zea mays</name>
    <name type="common">Maize</name>
    <dbReference type="NCBI Taxonomy" id="4577"/>
    <lineage>
        <taxon>Eukaryota</taxon>
        <taxon>Viridiplantae</taxon>
        <taxon>Streptophyta</taxon>
        <taxon>Embryophyta</taxon>
        <taxon>Tracheophyta</taxon>
        <taxon>Spermatophyta</taxon>
        <taxon>Magnoliopsida</taxon>
        <taxon>Liliopsida</taxon>
        <taxon>Poales</taxon>
        <taxon>Poaceae</taxon>
        <taxon>PACMAD clade</taxon>
        <taxon>Panicoideae</taxon>
        <taxon>Andropogonodae</taxon>
        <taxon>Andropogoneae</taxon>
        <taxon>Tripsacinae</taxon>
        <taxon>Zea</taxon>
    </lineage>
</organism>
<keyword evidence="2" id="KW-0040">ANK repeat</keyword>
<reference evidence="4" key="4">
    <citation type="submission" date="2021-05" db="UniProtKB">
        <authorList>
            <consortium name="EnsemblPlants"/>
        </authorList>
    </citation>
    <scope>IDENTIFICATION</scope>
    <source>
        <strain evidence="4">cv. B73</strain>
    </source>
</reference>
<keyword evidence="1" id="KW-0677">Repeat</keyword>
<dbReference type="EnsemblPlants" id="Zm00001eb074500_T001">
    <property type="protein sequence ID" value="Zm00001eb074500_P001"/>
    <property type="gene ID" value="Zm00001eb074500"/>
</dbReference>
<dbReference type="EnsemblPlants" id="Zm00001eb282700_T001">
    <property type="protein sequence ID" value="Zm00001eb282700_P001"/>
    <property type="gene ID" value="Zm00001eb282700"/>
</dbReference>
<dbReference type="PANTHER" id="PTHR24186">
    <property type="entry name" value="PROTEIN PHOSPHATASE 1 REGULATORY SUBUNIT"/>
    <property type="match status" value="1"/>
</dbReference>
<keyword evidence="3" id="KW-0812">Transmembrane</keyword>
<evidence type="ECO:0000256" key="3">
    <source>
        <dbReference type="SAM" id="Phobius"/>
    </source>
</evidence>
<proteinExistence type="predicted"/>
<dbReference type="Gramene" id="Zm00001eb074500_T001">
    <property type="protein sequence ID" value="Zm00001eb074500_P001"/>
    <property type="gene ID" value="Zm00001eb074500"/>
</dbReference>
<accession>A0A804MKX2</accession>
<dbReference type="EnsemblPlants" id="Zm00001eb094270_T001">
    <property type="protein sequence ID" value="Zm00001eb094270_P001"/>
    <property type="gene ID" value="Zm00001eb094270"/>
</dbReference>
<keyword evidence="5" id="KW-1185">Reference proteome</keyword>
<keyword evidence="3" id="KW-1133">Transmembrane helix</keyword>
<keyword evidence="3" id="KW-0472">Membrane</keyword>
<reference evidence="5" key="1">
    <citation type="journal article" date="2009" name="Science">
        <title>The B73 maize genome: complexity, diversity, and dynamics.</title>
        <authorList>
            <person name="Schnable P.S."/>
            <person name="Ware D."/>
            <person name="Fulton R.S."/>
            <person name="Stein J.C."/>
            <person name="Wei F."/>
            <person name="Pasternak S."/>
            <person name="Liang C."/>
            <person name="Zhang J."/>
            <person name="Fulton L."/>
            <person name="Graves T.A."/>
            <person name="Minx P."/>
            <person name="Reily A.D."/>
            <person name="Courtney L."/>
            <person name="Kruchowski S.S."/>
            <person name="Tomlinson C."/>
            <person name="Strong C."/>
            <person name="Delehaunty K."/>
            <person name="Fronick C."/>
            <person name="Courtney B."/>
            <person name="Rock S.M."/>
            <person name="Belter E."/>
            <person name="Du F."/>
            <person name="Kim K."/>
            <person name="Abbott R.M."/>
            <person name="Cotton M."/>
            <person name="Levy A."/>
            <person name="Marchetto P."/>
            <person name="Ochoa K."/>
            <person name="Jackson S.M."/>
            <person name="Gillam B."/>
            <person name="Chen W."/>
            <person name="Yan L."/>
            <person name="Higginbotham J."/>
            <person name="Cardenas M."/>
            <person name="Waligorski J."/>
            <person name="Applebaum E."/>
            <person name="Phelps L."/>
            <person name="Falcone J."/>
            <person name="Kanchi K."/>
            <person name="Thane T."/>
            <person name="Scimone A."/>
            <person name="Thane N."/>
            <person name="Henke J."/>
            <person name="Wang T."/>
            <person name="Ruppert J."/>
            <person name="Shah N."/>
            <person name="Rotter K."/>
            <person name="Hodges J."/>
            <person name="Ingenthron E."/>
            <person name="Cordes M."/>
            <person name="Kohlberg S."/>
            <person name="Sgro J."/>
            <person name="Delgado B."/>
            <person name="Mead K."/>
            <person name="Chinwalla A."/>
            <person name="Leonard S."/>
            <person name="Crouse K."/>
            <person name="Collura K."/>
            <person name="Kudrna D."/>
            <person name="Currie J."/>
            <person name="He R."/>
            <person name="Angelova A."/>
            <person name="Rajasekar S."/>
            <person name="Mueller T."/>
            <person name="Lomeli R."/>
            <person name="Scara G."/>
            <person name="Ko A."/>
            <person name="Delaney K."/>
            <person name="Wissotski M."/>
            <person name="Lopez G."/>
            <person name="Campos D."/>
            <person name="Braidotti M."/>
            <person name="Ashley E."/>
            <person name="Golser W."/>
            <person name="Kim H."/>
            <person name="Lee S."/>
            <person name="Lin J."/>
            <person name="Dujmic Z."/>
            <person name="Kim W."/>
            <person name="Talag J."/>
            <person name="Zuccolo A."/>
            <person name="Fan C."/>
            <person name="Sebastian A."/>
            <person name="Kramer M."/>
            <person name="Spiegel L."/>
            <person name="Nascimento L."/>
            <person name="Zutavern T."/>
            <person name="Miller B."/>
            <person name="Ambroise C."/>
            <person name="Muller S."/>
            <person name="Spooner W."/>
            <person name="Narechania A."/>
            <person name="Ren L."/>
            <person name="Wei S."/>
            <person name="Kumari S."/>
            <person name="Faga B."/>
            <person name="Levy M.J."/>
            <person name="McMahan L."/>
            <person name="Van Buren P."/>
            <person name="Vaughn M.W."/>
            <person name="Ying K."/>
            <person name="Yeh C.-T."/>
            <person name="Emrich S.J."/>
            <person name="Jia Y."/>
            <person name="Kalyanaraman A."/>
            <person name="Hsia A.-P."/>
            <person name="Barbazuk W.B."/>
            <person name="Baucom R.S."/>
            <person name="Brutnell T.P."/>
            <person name="Carpita N.C."/>
            <person name="Chaparro C."/>
            <person name="Chia J.-M."/>
            <person name="Deragon J.-M."/>
            <person name="Estill J.C."/>
            <person name="Fu Y."/>
            <person name="Jeddeloh J.A."/>
            <person name="Han Y."/>
            <person name="Lee H."/>
            <person name="Li P."/>
            <person name="Lisch D.R."/>
            <person name="Liu S."/>
            <person name="Liu Z."/>
            <person name="Nagel D.H."/>
            <person name="McCann M.C."/>
            <person name="SanMiguel P."/>
            <person name="Myers A.M."/>
            <person name="Nettleton D."/>
            <person name="Nguyen J."/>
            <person name="Penning B.W."/>
            <person name="Ponnala L."/>
            <person name="Schneider K.L."/>
            <person name="Schwartz D.C."/>
            <person name="Sharma A."/>
            <person name="Soderlund C."/>
            <person name="Springer N.M."/>
            <person name="Sun Q."/>
            <person name="Wang H."/>
            <person name="Waterman M."/>
            <person name="Westerman R."/>
            <person name="Wolfgruber T.K."/>
            <person name="Yang L."/>
            <person name="Yu Y."/>
            <person name="Zhang L."/>
            <person name="Zhou S."/>
            <person name="Zhu Q."/>
            <person name="Bennetzen J.L."/>
            <person name="Dawe R.K."/>
            <person name="Jiang J."/>
            <person name="Jiang N."/>
            <person name="Presting G.G."/>
            <person name="Wessler S.R."/>
            <person name="Aluru S."/>
            <person name="Martienssen R.A."/>
            <person name="Clifton S.W."/>
            <person name="McCombie W.R."/>
            <person name="Wing R.A."/>
            <person name="Wilson R.K."/>
        </authorList>
    </citation>
    <scope>NUCLEOTIDE SEQUENCE [LARGE SCALE GENOMIC DNA]</scope>
    <source>
        <strain evidence="5">cv. B73</strain>
    </source>
</reference>
<evidence type="ECO:0000313" key="5">
    <source>
        <dbReference type="Proteomes" id="UP000007305"/>
    </source>
</evidence>
<dbReference type="AlphaFoldDB" id="A0A804MKX2"/>
<dbReference type="PANTHER" id="PTHR24186:SF8">
    <property type="entry name" value="ANKYRIN REPEAT FAMILY PROTEIN"/>
    <property type="match status" value="1"/>
</dbReference>
<reference evidence="5" key="2">
    <citation type="submission" date="2015-12" db="EMBL/GenBank/DDBJ databases">
        <title>Update maize B73 reference genome by single molecule sequencing technologies.</title>
        <authorList>
            <consortium name="Maize Genome Sequencing Project"/>
            <person name="Ware D."/>
        </authorList>
    </citation>
    <scope>NUCLEOTIDE SEQUENCE [LARGE SCALE GENOMIC DNA]</scope>
    <source>
        <strain evidence="5">cv. B73</strain>
    </source>
</reference>
<evidence type="ECO:0000256" key="1">
    <source>
        <dbReference type="ARBA" id="ARBA00022737"/>
    </source>
</evidence>
<dbReference type="Gramene" id="Zm00001eb094270_T001">
    <property type="protein sequence ID" value="Zm00001eb094270_P001"/>
    <property type="gene ID" value="Zm00001eb094270"/>
</dbReference>
<feature type="transmembrane region" description="Helical" evidence="3">
    <location>
        <begin position="17"/>
        <end position="37"/>
    </location>
</feature>
<dbReference type="Proteomes" id="UP000007305">
    <property type="component" value="Chromosome 6"/>
</dbReference>
<reference evidence="4" key="3">
    <citation type="submission" date="2019-07" db="EMBL/GenBank/DDBJ databases">
        <authorList>
            <person name="Seetharam A."/>
            <person name="Woodhouse M."/>
            <person name="Cannon E."/>
        </authorList>
    </citation>
    <scope>NUCLEOTIDE SEQUENCE [LARGE SCALE GENOMIC DNA]</scope>
    <source>
        <strain evidence="4">cv. B73</strain>
    </source>
</reference>